<dbReference type="EMBL" id="MU006370">
    <property type="protein sequence ID" value="KAF2844619.1"/>
    <property type="molecule type" value="Genomic_DNA"/>
</dbReference>
<organism evidence="2 3">
    <name type="scientific">Plenodomus tracheiphilus IPT5</name>
    <dbReference type="NCBI Taxonomy" id="1408161"/>
    <lineage>
        <taxon>Eukaryota</taxon>
        <taxon>Fungi</taxon>
        <taxon>Dikarya</taxon>
        <taxon>Ascomycota</taxon>
        <taxon>Pezizomycotina</taxon>
        <taxon>Dothideomycetes</taxon>
        <taxon>Pleosporomycetidae</taxon>
        <taxon>Pleosporales</taxon>
        <taxon>Pleosporineae</taxon>
        <taxon>Leptosphaeriaceae</taxon>
        <taxon>Plenodomus</taxon>
    </lineage>
</organism>
<keyword evidence="1" id="KW-0175">Coiled coil</keyword>
<evidence type="ECO:0000313" key="3">
    <source>
        <dbReference type="Proteomes" id="UP000799423"/>
    </source>
</evidence>
<sequence length="102" mass="11774">MLQVAQRTQDELKQEQDRLRATLEQKIEEQRRLIVAMVGKTTEQADQAKTIMQRVEKIETQLNKIETKLDTIPSGTPSYAEIARTPPSSQPQLESFIFKFNN</sequence>
<feature type="coiled-coil region" evidence="1">
    <location>
        <begin position="2"/>
        <end position="68"/>
    </location>
</feature>
<keyword evidence="3" id="KW-1185">Reference proteome</keyword>
<dbReference type="OrthoDB" id="3546391at2759"/>
<dbReference type="AlphaFoldDB" id="A0A6A7AR23"/>
<accession>A0A6A7AR23</accession>
<protein>
    <submittedName>
        <fullName evidence="2">Uncharacterized protein</fullName>
    </submittedName>
</protein>
<evidence type="ECO:0000313" key="2">
    <source>
        <dbReference type="EMBL" id="KAF2844619.1"/>
    </source>
</evidence>
<proteinExistence type="predicted"/>
<dbReference type="Proteomes" id="UP000799423">
    <property type="component" value="Unassembled WGS sequence"/>
</dbReference>
<gene>
    <name evidence="2" type="ORF">T440DRAFT_315187</name>
</gene>
<reference evidence="2" key="1">
    <citation type="submission" date="2020-01" db="EMBL/GenBank/DDBJ databases">
        <authorList>
            <consortium name="DOE Joint Genome Institute"/>
            <person name="Haridas S."/>
            <person name="Albert R."/>
            <person name="Binder M."/>
            <person name="Bloem J."/>
            <person name="Labutti K."/>
            <person name="Salamov A."/>
            <person name="Andreopoulos B."/>
            <person name="Baker S.E."/>
            <person name="Barry K."/>
            <person name="Bills G."/>
            <person name="Bluhm B.H."/>
            <person name="Cannon C."/>
            <person name="Castanera R."/>
            <person name="Culley D.E."/>
            <person name="Daum C."/>
            <person name="Ezra D."/>
            <person name="Gonzalez J.B."/>
            <person name="Henrissat B."/>
            <person name="Kuo A."/>
            <person name="Liang C."/>
            <person name="Lipzen A."/>
            <person name="Lutzoni F."/>
            <person name="Magnuson J."/>
            <person name="Mondo S."/>
            <person name="Nolan M."/>
            <person name="Ohm R."/>
            <person name="Pangilinan J."/>
            <person name="Park H.-J."/>
            <person name="Ramirez L."/>
            <person name="Alfaro M."/>
            <person name="Sun H."/>
            <person name="Tritt A."/>
            <person name="Yoshinaga Y."/>
            <person name="Zwiers L.-H."/>
            <person name="Turgeon B.G."/>
            <person name="Goodwin S.B."/>
            <person name="Spatafora J.W."/>
            <person name="Crous P.W."/>
            <person name="Grigoriev I.V."/>
        </authorList>
    </citation>
    <scope>NUCLEOTIDE SEQUENCE</scope>
    <source>
        <strain evidence="2">IPT5</strain>
    </source>
</reference>
<evidence type="ECO:0000256" key="1">
    <source>
        <dbReference type="SAM" id="Coils"/>
    </source>
</evidence>
<name>A0A6A7AR23_9PLEO</name>